<dbReference type="GO" id="GO:0043531">
    <property type="term" value="F:ADP binding"/>
    <property type="evidence" value="ECO:0007669"/>
    <property type="project" value="InterPro"/>
</dbReference>
<dbReference type="GO" id="GO:0006952">
    <property type="term" value="P:defense response"/>
    <property type="evidence" value="ECO:0007669"/>
    <property type="project" value="UniProtKB-KW"/>
</dbReference>
<dbReference type="Proteomes" id="UP000626092">
    <property type="component" value="Unassembled WGS sequence"/>
</dbReference>
<feature type="transmembrane region" description="Helical" evidence="7">
    <location>
        <begin position="1235"/>
        <end position="1259"/>
    </location>
</feature>
<dbReference type="Gene3D" id="1.10.8.430">
    <property type="entry name" value="Helical domain of apoptotic protease-activating factors"/>
    <property type="match status" value="1"/>
</dbReference>
<dbReference type="InterPro" id="IPR001611">
    <property type="entry name" value="Leu-rich_rpt"/>
</dbReference>
<keyword evidence="12" id="KW-1185">Reference proteome</keyword>
<evidence type="ECO:0000259" key="10">
    <source>
        <dbReference type="Pfam" id="PF23598"/>
    </source>
</evidence>
<dbReference type="InterPro" id="IPR002182">
    <property type="entry name" value="NB-ARC"/>
</dbReference>
<evidence type="ECO:0000256" key="3">
    <source>
        <dbReference type="ARBA" id="ARBA00022737"/>
    </source>
</evidence>
<evidence type="ECO:0000256" key="4">
    <source>
        <dbReference type="ARBA" id="ARBA00022821"/>
    </source>
</evidence>
<evidence type="ECO:0000313" key="12">
    <source>
        <dbReference type="Proteomes" id="UP000626092"/>
    </source>
</evidence>
<dbReference type="OrthoDB" id="1691503at2759"/>
<evidence type="ECO:0000313" key="11">
    <source>
        <dbReference type="EMBL" id="KAF7127959.1"/>
    </source>
</evidence>
<dbReference type="Pfam" id="PF23598">
    <property type="entry name" value="LRR_14"/>
    <property type="match status" value="1"/>
</dbReference>
<feature type="domain" description="Disease resistance protein At4g27190-like leucine-rich repeats" evidence="9">
    <location>
        <begin position="978"/>
        <end position="1090"/>
    </location>
</feature>
<dbReference type="InterPro" id="IPR027417">
    <property type="entry name" value="P-loop_NTPase"/>
</dbReference>
<dbReference type="InterPro" id="IPR003591">
    <property type="entry name" value="Leu-rich_rpt_typical-subtyp"/>
</dbReference>
<keyword evidence="7" id="KW-0472">Membrane</keyword>
<dbReference type="GO" id="GO:0051707">
    <property type="term" value="P:response to other organism"/>
    <property type="evidence" value="ECO:0007669"/>
    <property type="project" value="UniProtKB-ARBA"/>
</dbReference>
<proteinExistence type="inferred from homology"/>
<protein>
    <submittedName>
        <fullName evidence="11">Uncharacterized protein</fullName>
    </submittedName>
</protein>
<dbReference type="PRINTS" id="PR00364">
    <property type="entry name" value="DISEASERSIST"/>
</dbReference>
<dbReference type="AlphaFoldDB" id="A0A834LBH1"/>
<dbReference type="SMART" id="SM00369">
    <property type="entry name" value="LRR_TYP"/>
    <property type="match status" value="3"/>
</dbReference>
<dbReference type="Pfam" id="PF23247">
    <property type="entry name" value="LRR_RPS2"/>
    <property type="match status" value="1"/>
</dbReference>
<dbReference type="FunFam" id="3.40.50.300:FF:001091">
    <property type="entry name" value="Probable disease resistance protein At1g61300"/>
    <property type="match status" value="1"/>
</dbReference>
<dbReference type="Gene3D" id="3.80.10.10">
    <property type="entry name" value="Ribonuclease Inhibitor"/>
    <property type="match status" value="2"/>
</dbReference>
<keyword evidence="7" id="KW-0812">Transmembrane</keyword>
<dbReference type="GO" id="GO:0005524">
    <property type="term" value="F:ATP binding"/>
    <property type="evidence" value="ECO:0007669"/>
    <property type="project" value="UniProtKB-KW"/>
</dbReference>
<evidence type="ECO:0000256" key="1">
    <source>
        <dbReference type="ARBA" id="ARBA00008894"/>
    </source>
</evidence>
<dbReference type="EMBL" id="WJXA01000011">
    <property type="protein sequence ID" value="KAF7127959.1"/>
    <property type="molecule type" value="Genomic_DNA"/>
</dbReference>
<comment type="similarity">
    <text evidence="1">Belongs to the disease resistance NB-LRR family.</text>
</comment>
<gene>
    <name evidence="11" type="ORF">RHSIM_Rhsim11G0118800</name>
</gene>
<sequence length="1260" mass="142320">MADPFATIGAVTGVVGATAGLVQAVSEAKQAFWDTLKVSLSDNPEEICDNLNEAVQVLGSVRKDFEIEVEKNKMRVPSRTYMEWVHRAINNYPKFLFFGRRRMQILAPCVKSGLPLRVLSFLMADLFAIIGAVTSVVGATAGSVQAVSEAKQAFWDTLKVTLSDNPEEICDNLNEAVKVLGSVREDFEIEVEKNKMRVPSRTYMEWVHRVMEIEDRAKDLIAQYNNQGEEQTSSWSIFSSDKDFKEEMKLMHEKVNNLLRESIEIKDKMLVDRAPESIVKRKGPDIKKYETLRKPLEKILDWLKRYEVNVIGIHGTVGIGKTTVMLNLNNHDQVATMFDLVIWLTVSKEGGNENLKRKHLQRTIARRLKLTMAKTSNAAEVAQRISTELKGKKFLLLLDEVKEYLNLNEIGIPFSDNGSKIVLTTRLRQVCNSMVDKAVKLAYLSPDEAWKMFQNVLGSKKLIEDLRIGPLAWRVCRECCGLPLLIEKVANTFKLKNTEILWSDGLDSWRMWPSQECEGIKEMYELLRFCFNELGDDRYKICFLYGALYPEDSDINIDSLLECWEAEDLLGNGNEARKVRVVIGDLVLSHLKNVSLLEEGKSDYHVTMHKFIRRVALYISDGYPECKHLVETNKELREPPDEESWREKKRISLGDNELDRLPDSPDCSMLSTLFLQKNLGLENIPPAFFEHMINLRVLDLSHTGITSLPSSLSILIGLKVLDLSNCEQLVELPSHIGELVHLESLDIHGSGITNIPPHIEKVIFLKRLWVSFGNGNDAQDLSFNYDMISKLSSLEELVIDVKSPQQLTDEVVENIMKEVATLRKFKRLRVCFPNMIVDVIEVAPMTVRICVPDARILLSYIRRSWWKVVRRIGPFRFFIGCQNSEQNPNFVIYKKYVKYCNGVGSNNPILEVLAEAEAFDLVNHKDIKQLSDFGTTNMNKIRGCLVESCDTIETIMDTVGSELLPNLEQLFVRNLPMLKSIWKEGPLQPGTLTKLTTLVLSGCRILVEVFPPGTIQLLCGIRHLKIEKCDEVEDIIPEADVVGNLPVLPKLEELILLDMAKLSSICAAGSLEWPSLEKLEIFECPGLLKLPFNKGDVANLERIEADEEWWRELQCQNQEDKEGLQKLCIFRDTSAKPPSLVTLFPSGTPLASVQLQTSDDPFGDFPTSFSAFDDPSMTPSSPPLPPPSESSFPLATPSDHTTVQPNEEKDDPNELLRISKNGVSLARLDVGRSPVASYSILLVSVLVFSYSFVCVFSIVA</sequence>
<keyword evidence="7" id="KW-1133">Transmembrane helix</keyword>
<dbReference type="SUPFAM" id="SSF52540">
    <property type="entry name" value="P-loop containing nucleoside triphosphate hydrolases"/>
    <property type="match status" value="1"/>
</dbReference>
<keyword evidence="5" id="KW-0067">ATP-binding</keyword>
<comment type="caution">
    <text evidence="11">The sequence shown here is derived from an EMBL/GenBank/DDBJ whole genome shotgun (WGS) entry which is preliminary data.</text>
</comment>
<feature type="domain" description="NB-ARC" evidence="8">
    <location>
        <begin position="294"/>
        <end position="461"/>
    </location>
</feature>
<dbReference type="InterPro" id="IPR036388">
    <property type="entry name" value="WH-like_DNA-bd_sf"/>
</dbReference>
<dbReference type="SUPFAM" id="SSF52058">
    <property type="entry name" value="L domain-like"/>
    <property type="match status" value="1"/>
</dbReference>
<dbReference type="PANTHER" id="PTHR33463:SF209">
    <property type="entry name" value="DISEASE RESISTANCE PROTEIN RPS2-LIKE"/>
    <property type="match status" value="1"/>
</dbReference>
<accession>A0A834LBH1</accession>
<dbReference type="Gene3D" id="3.40.50.300">
    <property type="entry name" value="P-loop containing nucleotide triphosphate hydrolases"/>
    <property type="match status" value="1"/>
</dbReference>
<dbReference type="Gene3D" id="1.10.10.10">
    <property type="entry name" value="Winged helix-like DNA-binding domain superfamily/Winged helix DNA-binding domain"/>
    <property type="match status" value="1"/>
</dbReference>
<keyword evidence="2" id="KW-0433">Leucine-rich repeat</keyword>
<keyword evidence="4" id="KW-0611">Plant defense</keyword>
<dbReference type="InterPro" id="IPR057135">
    <property type="entry name" value="At4g27190-like_LRR"/>
</dbReference>
<dbReference type="InterPro" id="IPR042197">
    <property type="entry name" value="Apaf_helical"/>
</dbReference>
<evidence type="ECO:0000256" key="7">
    <source>
        <dbReference type="SAM" id="Phobius"/>
    </source>
</evidence>
<keyword evidence="5" id="KW-0547">Nucleotide-binding</keyword>
<dbReference type="InterPro" id="IPR050905">
    <property type="entry name" value="Plant_NBS-LRR"/>
</dbReference>
<dbReference type="Pfam" id="PF00931">
    <property type="entry name" value="NB-ARC"/>
    <property type="match status" value="1"/>
</dbReference>
<dbReference type="PANTHER" id="PTHR33463">
    <property type="entry name" value="NB-ARC DOMAIN-CONTAINING PROTEIN-RELATED"/>
    <property type="match status" value="1"/>
</dbReference>
<dbReference type="PROSITE" id="PS51450">
    <property type="entry name" value="LRR"/>
    <property type="match status" value="1"/>
</dbReference>
<keyword evidence="3" id="KW-0677">Repeat</keyword>
<feature type="domain" description="Disease resistance R13L4/SHOC-2-like LRR" evidence="10">
    <location>
        <begin position="660"/>
        <end position="835"/>
    </location>
</feature>
<reference evidence="11" key="1">
    <citation type="submission" date="2019-11" db="EMBL/GenBank/DDBJ databases">
        <authorList>
            <person name="Liu Y."/>
            <person name="Hou J."/>
            <person name="Li T.-Q."/>
            <person name="Guan C.-H."/>
            <person name="Wu X."/>
            <person name="Wu H.-Z."/>
            <person name="Ling F."/>
            <person name="Zhang R."/>
            <person name="Shi X.-G."/>
            <person name="Ren J.-P."/>
            <person name="Chen E.-F."/>
            <person name="Sun J.-M."/>
        </authorList>
    </citation>
    <scope>NUCLEOTIDE SEQUENCE</scope>
    <source>
        <strain evidence="11">Adult_tree_wgs_1</strain>
        <tissue evidence="11">Leaves</tissue>
    </source>
</reference>
<evidence type="ECO:0000259" key="9">
    <source>
        <dbReference type="Pfam" id="PF23247"/>
    </source>
</evidence>
<name>A0A834LBH1_RHOSS</name>
<evidence type="ECO:0000256" key="5">
    <source>
        <dbReference type="ARBA" id="ARBA00022840"/>
    </source>
</evidence>
<dbReference type="InterPro" id="IPR055414">
    <property type="entry name" value="LRR_R13L4/SHOC2-like"/>
</dbReference>
<organism evidence="11 12">
    <name type="scientific">Rhododendron simsii</name>
    <name type="common">Sims's rhododendron</name>
    <dbReference type="NCBI Taxonomy" id="118357"/>
    <lineage>
        <taxon>Eukaryota</taxon>
        <taxon>Viridiplantae</taxon>
        <taxon>Streptophyta</taxon>
        <taxon>Embryophyta</taxon>
        <taxon>Tracheophyta</taxon>
        <taxon>Spermatophyta</taxon>
        <taxon>Magnoliopsida</taxon>
        <taxon>eudicotyledons</taxon>
        <taxon>Gunneridae</taxon>
        <taxon>Pentapetalae</taxon>
        <taxon>asterids</taxon>
        <taxon>Ericales</taxon>
        <taxon>Ericaceae</taxon>
        <taxon>Ericoideae</taxon>
        <taxon>Rhodoreae</taxon>
        <taxon>Rhododendron</taxon>
    </lineage>
</organism>
<feature type="region of interest" description="Disordered" evidence="6">
    <location>
        <begin position="1173"/>
        <end position="1212"/>
    </location>
</feature>
<evidence type="ECO:0000259" key="8">
    <source>
        <dbReference type="Pfam" id="PF00931"/>
    </source>
</evidence>
<evidence type="ECO:0000256" key="2">
    <source>
        <dbReference type="ARBA" id="ARBA00022614"/>
    </source>
</evidence>
<evidence type="ECO:0000256" key="6">
    <source>
        <dbReference type="SAM" id="MobiDB-lite"/>
    </source>
</evidence>
<dbReference type="InterPro" id="IPR032675">
    <property type="entry name" value="LRR_dom_sf"/>
</dbReference>